<dbReference type="PANTHER" id="PTHR35910:SF6">
    <property type="entry name" value="2EXR DOMAIN-CONTAINING PROTEIN"/>
    <property type="match status" value="1"/>
</dbReference>
<accession>A0A1L9RLY6</accession>
<reference evidence="3" key="1">
    <citation type="journal article" date="2017" name="Genome Biol.">
        <title>Comparative genomics reveals high biological diversity and specific adaptations in the industrially and medically important fungal genus Aspergillus.</title>
        <authorList>
            <person name="de Vries R.P."/>
            <person name="Riley R."/>
            <person name="Wiebenga A."/>
            <person name="Aguilar-Osorio G."/>
            <person name="Amillis S."/>
            <person name="Uchima C.A."/>
            <person name="Anderluh G."/>
            <person name="Asadollahi M."/>
            <person name="Askin M."/>
            <person name="Barry K."/>
            <person name="Battaglia E."/>
            <person name="Bayram O."/>
            <person name="Benocci T."/>
            <person name="Braus-Stromeyer S.A."/>
            <person name="Caldana C."/>
            <person name="Canovas D."/>
            <person name="Cerqueira G.C."/>
            <person name="Chen F."/>
            <person name="Chen W."/>
            <person name="Choi C."/>
            <person name="Clum A."/>
            <person name="Dos Santos R.A."/>
            <person name="Damasio A.R."/>
            <person name="Diallinas G."/>
            <person name="Emri T."/>
            <person name="Fekete E."/>
            <person name="Flipphi M."/>
            <person name="Freyberg S."/>
            <person name="Gallo A."/>
            <person name="Gournas C."/>
            <person name="Habgood R."/>
            <person name="Hainaut M."/>
            <person name="Harispe M.L."/>
            <person name="Henrissat B."/>
            <person name="Hilden K.S."/>
            <person name="Hope R."/>
            <person name="Hossain A."/>
            <person name="Karabika E."/>
            <person name="Karaffa L."/>
            <person name="Karanyi Z."/>
            <person name="Krasevec N."/>
            <person name="Kuo A."/>
            <person name="Kusch H."/>
            <person name="LaButti K."/>
            <person name="Lagendijk E.L."/>
            <person name="Lapidus A."/>
            <person name="Levasseur A."/>
            <person name="Lindquist E."/>
            <person name="Lipzen A."/>
            <person name="Logrieco A.F."/>
            <person name="MacCabe A."/>
            <person name="Maekelae M.R."/>
            <person name="Malavazi I."/>
            <person name="Melin P."/>
            <person name="Meyer V."/>
            <person name="Mielnichuk N."/>
            <person name="Miskei M."/>
            <person name="Molnar A.P."/>
            <person name="Mule G."/>
            <person name="Ngan C.Y."/>
            <person name="Orejas M."/>
            <person name="Orosz E."/>
            <person name="Ouedraogo J.P."/>
            <person name="Overkamp K.M."/>
            <person name="Park H.-S."/>
            <person name="Perrone G."/>
            <person name="Piumi F."/>
            <person name="Punt P.J."/>
            <person name="Ram A.F."/>
            <person name="Ramon A."/>
            <person name="Rauscher S."/>
            <person name="Record E."/>
            <person name="Riano-Pachon D.M."/>
            <person name="Robert V."/>
            <person name="Roehrig J."/>
            <person name="Ruller R."/>
            <person name="Salamov A."/>
            <person name="Salih N.S."/>
            <person name="Samson R.A."/>
            <person name="Sandor E."/>
            <person name="Sanguinetti M."/>
            <person name="Schuetze T."/>
            <person name="Sepcic K."/>
            <person name="Shelest E."/>
            <person name="Sherlock G."/>
            <person name="Sophianopoulou V."/>
            <person name="Squina F.M."/>
            <person name="Sun H."/>
            <person name="Susca A."/>
            <person name="Todd R.B."/>
            <person name="Tsang A."/>
            <person name="Unkles S.E."/>
            <person name="van de Wiele N."/>
            <person name="van Rossen-Uffink D."/>
            <person name="Oliveira J.V."/>
            <person name="Vesth T.C."/>
            <person name="Visser J."/>
            <person name="Yu J.-H."/>
            <person name="Zhou M."/>
            <person name="Andersen M.R."/>
            <person name="Archer D.B."/>
            <person name="Baker S.E."/>
            <person name="Benoit I."/>
            <person name="Brakhage A.A."/>
            <person name="Braus G.H."/>
            <person name="Fischer R."/>
            <person name="Frisvad J.C."/>
            <person name="Goldman G.H."/>
            <person name="Houbraken J."/>
            <person name="Oakley B."/>
            <person name="Pocsi I."/>
            <person name="Scazzocchio C."/>
            <person name="Seiboth B."/>
            <person name="vanKuyk P.A."/>
            <person name="Wortman J."/>
            <person name="Dyer P.S."/>
            <person name="Grigoriev I.V."/>
        </authorList>
    </citation>
    <scope>NUCLEOTIDE SEQUENCE [LARGE SCALE GENOMIC DNA]</scope>
    <source>
        <strain evidence="3">DTO 134E9</strain>
    </source>
</reference>
<dbReference type="STRING" id="1073089.A0A1L9RLY6"/>
<organism evidence="2 3">
    <name type="scientific">Aspergillus wentii DTO 134E9</name>
    <dbReference type="NCBI Taxonomy" id="1073089"/>
    <lineage>
        <taxon>Eukaryota</taxon>
        <taxon>Fungi</taxon>
        <taxon>Dikarya</taxon>
        <taxon>Ascomycota</taxon>
        <taxon>Pezizomycotina</taxon>
        <taxon>Eurotiomycetes</taxon>
        <taxon>Eurotiomycetidae</taxon>
        <taxon>Eurotiales</taxon>
        <taxon>Aspergillaceae</taxon>
        <taxon>Aspergillus</taxon>
        <taxon>Aspergillus subgen. Cremei</taxon>
    </lineage>
</organism>
<protein>
    <recommendedName>
        <fullName evidence="1">2EXR domain-containing protein</fullName>
    </recommendedName>
</protein>
<dbReference type="PANTHER" id="PTHR35910">
    <property type="entry name" value="2EXR DOMAIN-CONTAINING PROTEIN"/>
    <property type="match status" value="1"/>
</dbReference>
<dbReference type="RefSeq" id="XP_040689618.1">
    <property type="nucleotide sequence ID" value="XM_040833148.1"/>
</dbReference>
<dbReference type="OrthoDB" id="3546385at2759"/>
<dbReference type="GeneID" id="63748996"/>
<proteinExistence type="predicted"/>
<gene>
    <name evidence="2" type="ORF">ASPWEDRAFT_28536</name>
</gene>
<feature type="domain" description="2EXR" evidence="1">
    <location>
        <begin position="6"/>
        <end position="124"/>
    </location>
</feature>
<dbReference type="Pfam" id="PF20150">
    <property type="entry name" value="2EXR"/>
    <property type="match status" value="1"/>
</dbReference>
<name>A0A1L9RLY6_ASPWE</name>
<dbReference type="VEuPathDB" id="FungiDB:ASPWEDRAFT_28536"/>
<dbReference type="EMBL" id="KV878212">
    <property type="protein sequence ID" value="OJJ35942.1"/>
    <property type="molecule type" value="Genomic_DNA"/>
</dbReference>
<evidence type="ECO:0000259" key="1">
    <source>
        <dbReference type="Pfam" id="PF20150"/>
    </source>
</evidence>
<keyword evidence="3" id="KW-1185">Reference proteome</keyword>
<dbReference type="InterPro" id="IPR045518">
    <property type="entry name" value="2EXR"/>
</dbReference>
<dbReference type="AlphaFoldDB" id="A0A1L9RLY6"/>
<dbReference type="Proteomes" id="UP000184383">
    <property type="component" value="Unassembled WGS sequence"/>
</dbReference>
<evidence type="ECO:0000313" key="2">
    <source>
        <dbReference type="EMBL" id="OJJ35942.1"/>
    </source>
</evidence>
<sequence>MAAATFPLFPNLPAELRNQIWQDALPDEIGQALYYYKTGCWCPRRLTEADEEFDPENDELNLAFEFRHERLGDVEIEVPLFFVNREARGLALAWIQEQGLRMHLDKETQSIRFWRQFDPRQDTLYVPRDKYIPFLIEPIDRMEEPDLLGKNVKNPGPYFTRIAVPEALLQDVQAQLAEILDPDYWTLETVFVVVNDQPGLQTDDNTKVQRRWEIESTKGGALFWNHTRGAFDWGNSEHAVDEARLKLIERASNRLGETLATYNHGMEVRFVSVTRK</sequence>
<evidence type="ECO:0000313" key="3">
    <source>
        <dbReference type="Proteomes" id="UP000184383"/>
    </source>
</evidence>